<feature type="region of interest" description="Disordered" evidence="3">
    <location>
        <begin position="1"/>
        <end position="61"/>
    </location>
</feature>
<accession>A0A8S3W7E6</accession>
<dbReference type="PANTHER" id="PTHR10183">
    <property type="entry name" value="CALPAIN"/>
    <property type="match status" value="1"/>
</dbReference>
<proteinExistence type="inferred from homology"/>
<feature type="domain" description="Calpain catalytic" evidence="4">
    <location>
        <begin position="68"/>
        <end position="385"/>
    </location>
</feature>
<reference evidence="5" key="1">
    <citation type="submission" date="2021-04" db="EMBL/GenBank/DDBJ databases">
        <authorList>
            <person name="Tunstrom K."/>
        </authorList>
    </citation>
    <scope>NUCLEOTIDE SEQUENCE</scope>
</reference>
<organism evidence="5 6">
    <name type="scientific">Parnassius apollo</name>
    <name type="common">Apollo butterfly</name>
    <name type="synonym">Papilio apollo</name>
    <dbReference type="NCBI Taxonomy" id="110799"/>
    <lineage>
        <taxon>Eukaryota</taxon>
        <taxon>Metazoa</taxon>
        <taxon>Ecdysozoa</taxon>
        <taxon>Arthropoda</taxon>
        <taxon>Hexapoda</taxon>
        <taxon>Insecta</taxon>
        <taxon>Pterygota</taxon>
        <taxon>Neoptera</taxon>
        <taxon>Endopterygota</taxon>
        <taxon>Lepidoptera</taxon>
        <taxon>Glossata</taxon>
        <taxon>Ditrysia</taxon>
        <taxon>Papilionoidea</taxon>
        <taxon>Papilionidae</taxon>
        <taxon>Parnassiinae</taxon>
        <taxon>Parnassini</taxon>
        <taxon>Parnassius</taxon>
        <taxon>Parnassius</taxon>
    </lineage>
</organism>
<feature type="compositionally biased region" description="Low complexity" evidence="3">
    <location>
        <begin position="9"/>
        <end position="19"/>
    </location>
</feature>
<comment type="caution">
    <text evidence="2">Lacks conserved residue(s) required for the propagation of feature annotation.</text>
</comment>
<name>A0A8S3W7E6_PARAO</name>
<dbReference type="PROSITE" id="PS50203">
    <property type="entry name" value="CALPAIN_CAT"/>
    <property type="match status" value="1"/>
</dbReference>
<dbReference type="InterPro" id="IPR022684">
    <property type="entry name" value="Calpain_cysteine_protease"/>
</dbReference>
<protein>
    <submittedName>
        <fullName evidence="5">(apollo) hypothetical protein</fullName>
    </submittedName>
</protein>
<feature type="compositionally biased region" description="Polar residues" evidence="3">
    <location>
        <begin position="42"/>
        <end position="61"/>
    </location>
</feature>
<dbReference type="SMART" id="SM00230">
    <property type="entry name" value="CysPc"/>
    <property type="match status" value="1"/>
</dbReference>
<keyword evidence="6" id="KW-1185">Reference proteome</keyword>
<evidence type="ECO:0000256" key="3">
    <source>
        <dbReference type="SAM" id="MobiDB-lite"/>
    </source>
</evidence>
<dbReference type="GO" id="GO:0005737">
    <property type="term" value="C:cytoplasm"/>
    <property type="evidence" value="ECO:0007669"/>
    <property type="project" value="TreeGrafter"/>
</dbReference>
<evidence type="ECO:0000256" key="1">
    <source>
        <dbReference type="ARBA" id="ARBA00007623"/>
    </source>
</evidence>
<feature type="region of interest" description="Disordered" evidence="3">
    <location>
        <begin position="111"/>
        <end position="134"/>
    </location>
</feature>
<dbReference type="OrthoDB" id="424753at2759"/>
<dbReference type="InterPro" id="IPR022682">
    <property type="entry name" value="Calpain_domain_III"/>
</dbReference>
<dbReference type="PANTHER" id="PTHR10183:SF424">
    <property type="entry name" value="CALPAIN-B-LIKE PROTEIN"/>
    <property type="match status" value="1"/>
</dbReference>
<dbReference type="GO" id="GO:0004198">
    <property type="term" value="F:calcium-dependent cysteine-type endopeptidase activity"/>
    <property type="evidence" value="ECO:0007669"/>
    <property type="project" value="InterPro"/>
</dbReference>
<dbReference type="Pfam" id="PF01067">
    <property type="entry name" value="Calpain_III"/>
    <property type="match status" value="1"/>
</dbReference>
<dbReference type="EMBL" id="CAJQZP010000191">
    <property type="protein sequence ID" value="CAG4944730.1"/>
    <property type="molecule type" value="Genomic_DNA"/>
</dbReference>
<dbReference type="Proteomes" id="UP000691718">
    <property type="component" value="Unassembled WGS sequence"/>
</dbReference>
<dbReference type="Pfam" id="PF00648">
    <property type="entry name" value="Peptidase_C2"/>
    <property type="match status" value="1"/>
</dbReference>
<comment type="caution">
    <text evidence="5">The sequence shown here is derived from an EMBL/GenBank/DDBJ whole genome shotgun (WGS) entry which is preliminary data.</text>
</comment>
<gene>
    <name evidence="5" type="ORF">PAPOLLO_LOCUS2928</name>
</gene>
<dbReference type="InterPro" id="IPR001300">
    <property type="entry name" value="Peptidase_C2_calpain_cat"/>
</dbReference>
<dbReference type="GO" id="GO:0006508">
    <property type="term" value="P:proteolysis"/>
    <property type="evidence" value="ECO:0007669"/>
    <property type="project" value="InterPro"/>
</dbReference>
<evidence type="ECO:0000313" key="6">
    <source>
        <dbReference type="Proteomes" id="UP000691718"/>
    </source>
</evidence>
<dbReference type="AlphaFoldDB" id="A0A8S3W7E6"/>
<evidence type="ECO:0000259" key="4">
    <source>
        <dbReference type="PROSITE" id="PS50203"/>
    </source>
</evidence>
<evidence type="ECO:0000313" key="5">
    <source>
        <dbReference type="EMBL" id="CAG4944730.1"/>
    </source>
</evidence>
<evidence type="ECO:0000256" key="2">
    <source>
        <dbReference type="PROSITE-ProRule" id="PRU00239"/>
    </source>
</evidence>
<comment type="similarity">
    <text evidence="1">Belongs to the peptidase C2 family.</text>
</comment>
<sequence>MRKFVRTRPAAPSAASSPPNHCRNGHLNGIGGGPRRDDHHSTLSSSAIHRASTSRPQQWNSKEAAGALWEDPDFPADASAIGDRRLAANVQWLRPYELSARPRFLGDTIVEAQPPGETQPLDPNASETDLEDEPEDQFAARWSVQVGELGDAGLCCAAAALALTPRLLARVAPPHSFQRDYTGAFRFQVWVFGSWREVVVDDRLPARGGRLLTSRSALSHDYTLPLLEKAYAKLYGSYAALRDGSCARALQDLTGGVVQSFAPPRQPPALLLRVLNSAVPRSTLLVATAKPEKEGSGQRMRNGLIAEQAYCVTGLARVREAGGGGSGGGEEEGGGVLVRVRAPGGRGEWRGAWARGSTQWRALPPADRDLLAARTPEPGHFCIDYFLKESGRVVAGCRSHSSRARSGGWSWCIWGRTSGCARQRYARGGHGAWWWRGAAGAPATTRAGHRRAAQPPPTRSSAWPCRRPPPRILVLAVAQCYEPAAPRRLRGVGFALFELPPAAVARRAALATDEDAFKHYRPLEAAHVGRAREVAAFVLLAPGHYLLVPHARRAHAEGAFLLRVLCDRRADVWEVNDDNVIIRDINTEFQDDGRSIPPHVEAAISKVIRKQGSDEVDAWALRAVLRGVGGAWGAWDACGGASLELCRALVALRDGALAGGWRRAS</sequence>